<dbReference type="InterPro" id="IPR012337">
    <property type="entry name" value="RNaseH-like_sf"/>
</dbReference>
<keyword evidence="3" id="KW-1185">Reference proteome</keyword>
<organism evidence="2 3">
    <name type="scientific">Danaus chrysippus</name>
    <name type="common">African queen</name>
    <dbReference type="NCBI Taxonomy" id="151541"/>
    <lineage>
        <taxon>Eukaryota</taxon>
        <taxon>Metazoa</taxon>
        <taxon>Ecdysozoa</taxon>
        <taxon>Arthropoda</taxon>
        <taxon>Hexapoda</taxon>
        <taxon>Insecta</taxon>
        <taxon>Pterygota</taxon>
        <taxon>Neoptera</taxon>
        <taxon>Endopterygota</taxon>
        <taxon>Lepidoptera</taxon>
        <taxon>Glossata</taxon>
        <taxon>Ditrysia</taxon>
        <taxon>Papilionoidea</taxon>
        <taxon>Nymphalidae</taxon>
        <taxon>Danainae</taxon>
        <taxon>Danaini</taxon>
        <taxon>Danaina</taxon>
        <taxon>Danaus</taxon>
        <taxon>Anosia</taxon>
    </lineage>
</organism>
<dbReference type="InterPro" id="IPR006580">
    <property type="entry name" value="Znf_TTF"/>
</dbReference>
<dbReference type="EMBL" id="CAKASE010000067">
    <property type="protein sequence ID" value="CAG9571676.1"/>
    <property type="molecule type" value="Genomic_DNA"/>
</dbReference>
<sequence>MHMHCKTGRPICLVSACGFNFFYSHAEEINVFFIATLPYTVFYFCSKKKRKITSTEDDDASCSKQLQQSSEVDSAPITQSYSANKKLCNSLVSPQDSEPKTINSCSIVNEVVSESRASTSTSILDDGGNFHENDIGRWVGRSFVLTTEKRMEMLKRCWVPSETYDFAGDATHLKRKFNHSWLEMYKPWLVYSKKLKGAFCLFCVLFPPKVARGVQGSLIVRPFTKYKDIHIYCKAHVDTQWHRESSASANSFSNIKTNVQVALQIGREKIIEDNRNALLPIISTIVFCGTHDLPLRGKEKDDGVFQDLLQLKIKSGDEILRQHLEKGQKNAQYTSPKIQNEILNICGILIREKLVDNIRVASAFSILADESADISGKEQLAIGLRYYDQKEKNVKEEFMGFVELEKMDAQTIAAEINRFINTLNIDANKCVGQGYDGCATMAGKDGGVQKILRETYKKGLYFHCACHRLNLVVNDLNNVSEIRNCIGTVKDTINFFRESVLRQRYAPKIPLLCETRWSHKYQSISMFKKYFAQIAEGLEKLSREGNSATRKVAFQLLSAVSQTTFIFALCIIDKYNSMLQPVANILQSKTLDILRCAEHIETITTAVAEHRRSAEEGSEDLIKSAEKIATALNIDLRLPRTASRQQHRANQPAASFSEYFRRSLYVPYLDSLSSSLEARFSRQHSPAFKLSL</sequence>
<evidence type="ECO:0000259" key="1">
    <source>
        <dbReference type="SMART" id="SM00597"/>
    </source>
</evidence>
<evidence type="ECO:0000313" key="2">
    <source>
        <dbReference type="EMBL" id="CAG9571676.1"/>
    </source>
</evidence>
<dbReference type="Pfam" id="PF14291">
    <property type="entry name" value="DUF4371"/>
    <property type="match status" value="1"/>
</dbReference>
<dbReference type="PANTHER" id="PTHR46289">
    <property type="entry name" value="52 KDA REPRESSOR OF THE INHIBITOR OF THE PROTEIN KINASE-LIKE PROTEIN-RELATED"/>
    <property type="match status" value="1"/>
</dbReference>
<dbReference type="PANTHER" id="PTHR46289:SF14">
    <property type="entry name" value="DUF4371 DOMAIN-CONTAINING PROTEIN"/>
    <property type="match status" value="1"/>
</dbReference>
<dbReference type="AlphaFoldDB" id="A0A8J2QWL4"/>
<protein>
    <submittedName>
        <fullName evidence="2">(African queen) hypothetical protein</fullName>
    </submittedName>
</protein>
<feature type="domain" description="TTF-type" evidence="1">
    <location>
        <begin position="173"/>
        <end position="253"/>
    </location>
</feature>
<dbReference type="OrthoDB" id="10023262at2759"/>
<dbReference type="SUPFAM" id="SSF53098">
    <property type="entry name" value="Ribonuclease H-like"/>
    <property type="match status" value="1"/>
</dbReference>
<comment type="caution">
    <text evidence="2">The sequence shown here is derived from an EMBL/GenBank/DDBJ whole genome shotgun (WGS) entry which is preliminary data.</text>
</comment>
<evidence type="ECO:0000313" key="3">
    <source>
        <dbReference type="Proteomes" id="UP000789524"/>
    </source>
</evidence>
<dbReference type="InterPro" id="IPR052958">
    <property type="entry name" value="IFN-induced_PKR_regulator"/>
</dbReference>
<proteinExistence type="predicted"/>
<reference evidence="2" key="1">
    <citation type="submission" date="2021-09" db="EMBL/GenBank/DDBJ databases">
        <authorList>
            <person name="Martin H S."/>
        </authorList>
    </citation>
    <scope>NUCLEOTIDE SEQUENCE</scope>
</reference>
<name>A0A8J2QWL4_9NEOP</name>
<accession>A0A8J2QWL4</accession>
<dbReference type="SMART" id="SM00597">
    <property type="entry name" value="ZnF_TTF"/>
    <property type="match status" value="1"/>
</dbReference>
<dbReference type="InterPro" id="IPR025398">
    <property type="entry name" value="DUF4371"/>
</dbReference>
<dbReference type="Proteomes" id="UP000789524">
    <property type="component" value="Unassembled WGS sequence"/>
</dbReference>
<gene>
    <name evidence="2" type="ORF">DCHRY22_LOCUS9784</name>
</gene>